<dbReference type="InterPro" id="IPR011990">
    <property type="entry name" value="TPR-like_helical_dom_sf"/>
</dbReference>
<proteinExistence type="predicted"/>
<dbReference type="SUPFAM" id="SSF48452">
    <property type="entry name" value="TPR-like"/>
    <property type="match status" value="1"/>
</dbReference>
<protein>
    <submittedName>
        <fullName evidence="1">Uncharacterized protein</fullName>
    </submittedName>
</protein>
<feature type="non-terminal residue" evidence="1">
    <location>
        <position position="1"/>
    </location>
</feature>
<name>A0A383F3S2_9ZZZZ</name>
<gene>
    <name evidence="1" type="ORF">METZ01_LOCUS516485</name>
</gene>
<evidence type="ECO:0000313" key="1">
    <source>
        <dbReference type="EMBL" id="SVE63631.1"/>
    </source>
</evidence>
<reference evidence="1" key="1">
    <citation type="submission" date="2018-05" db="EMBL/GenBank/DDBJ databases">
        <authorList>
            <person name="Lanie J.A."/>
            <person name="Ng W.-L."/>
            <person name="Kazmierczak K.M."/>
            <person name="Andrzejewski T.M."/>
            <person name="Davidsen T.M."/>
            <person name="Wayne K.J."/>
            <person name="Tettelin H."/>
            <person name="Glass J.I."/>
            <person name="Rusch D."/>
            <person name="Podicherti R."/>
            <person name="Tsui H.-C.T."/>
            <person name="Winkler M.E."/>
        </authorList>
    </citation>
    <scope>NUCLEOTIDE SEQUENCE</scope>
</reference>
<dbReference type="InterPro" id="IPR019734">
    <property type="entry name" value="TPR_rpt"/>
</dbReference>
<feature type="non-terminal residue" evidence="1">
    <location>
        <position position="228"/>
    </location>
</feature>
<accession>A0A383F3S2</accession>
<organism evidence="1">
    <name type="scientific">marine metagenome</name>
    <dbReference type="NCBI Taxonomy" id="408172"/>
    <lineage>
        <taxon>unclassified sequences</taxon>
        <taxon>metagenomes</taxon>
        <taxon>ecological metagenomes</taxon>
    </lineage>
</organism>
<dbReference type="AlphaFoldDB" id="A0A383F3S2"/>
<dbReference type="PROSITE" id="PS50005">
    <property type="entry name" value="TPR"/>
    <property type="match status" value="1"/>
</dbReference>
<dbReference type="Gene3D" id="1.25.40.10">
    <property type="entry name" value="Tetratricopeptide repeat domain"/>
    <property type="match status" value="1"/>
</dbReference>
<sequence>EDAYAVQTHLFIANISLGTIDYSELSERVFERIPICRETIRTRLALCIQAGAISGNLRDIERTSSWRERGEAILPDLESCEEFSTDEVGLLTSRWWRFACFIPFLLGDHGQLRTEVALYEQTARAVRETGVTARENMYPAMETKARVCQFFGDFTGAVAALEEVTSEIDPYDAKAWLNLGDARERAGNIQGATSAFEHSARLGPPIREISWFRATRAHIALGDLESAL</sequence>
<dbReference type="EMBL" id="UINC01231197">
    <property type="protein sequence ID" value="SVE63631.1"/>
    <property type="molecule type" value="Genomic_DNA"/>
</dbReference>